<keyword evidence="1" id="KW-0472">Membrane</keyword>
<evidence type="ECO:0000256" key="1">
    <source>
        <dbReference type="SAM" id="Phobius"/>
    </source>
</evidence>
<dbReference type="EMBL" id="CZQA01000001">
    <property type="protein sequence ID" value="CUS31658.1"/>
    <property type="molecule type" value="Genomic_DNA"/>
</dbReference>
<keyword evidence="1" id="KW-1133">Transmembrane helix</keyword>
<keyword evidence="3" id="KW-1185">Reference proteome</keyword>
<organism evidence="2 3">
    <name type="scientific">Candidatus Nitrospira nitrosa</name>
    <dbReference type="NCBI Taxonomy" id="1742972"/>
    <lineage>
        <taxon>Bacteria</taxon>
        <taxon>Pseudomonadati</taxon>
        <taxon>Nitrospirota</taxon>
        <taxon>Nitrospiria</taxon>
        <taxon>Nitrospirales</taxon>
        <taxon>Nitrospiraceae</taxon>
        <taxon>Nitrospira</taxon>
    </lineage>
</organism>
<evidence type="ECO:0000313" key="3">
    <source>
        <dbReference type="Proteomes" id="UP000199032"/>
    </source>
</evidence>
<accession>A0A0S4L4P1</accession>
<feature type="transmembrane region" description="Helical" evidence="1">
    <location>
        <begin position="6"/>
        <end position="24"/>
    </location>
</feature>
<name>A0A0S4L4P1_9BACT</name>
<dbReference type="Proteomes" id="UP000199032">
    <property type="component" value="Unassembled WGS sequence"/>
</dbReference>
<sequence length="27" mass="2839">MDVNTLTFAFVIVALGIGGVIVYLKGK</sequence>
<evidence type="ECO:0000313" key="2">
    <source>
        <dbReference type="EMBL" id="CUS31658.1"/>
    </source>
</evidence>
<proteinExistence type="predicted"/>
<protein>
    <submittedName>
        <fullName evidence="2">Uncharacterized protein</fullName>
    </submittedName>
</protein>
<keyword evidence="1" id="KW-0812">Transmembrane</keyword>
<reference evidence="2 3" key="1">
    <citation type="submission" date="2015-10" db="EMBL/GenBank/DDBJ databases">
        <authorList>
            <person name="Gilbert D.G."/>
        </authorList>
    </citation>
    <scope>NUCLEOTIDE SEQUENCE [LARGE SCALE GENOMIC DNA]</scope>
    <source>
        <strain evidence="2">COMA1</strain>
    </source>
</reference>
<gene>
    <name evidence="2" type="ORF">COMA1_10210</name>
</gene>
<dbReference type="AlphaFoldDB" id="A0A0S4L4P1"/>